<keyword evidence="12" id="KW-0732">Signal</keyword>
<dbReference type="InterPro" id="IPR036909">
    <property type="entry name" value="Cyt_c-like_dom_sf"/>
</dbReference>
<keyword evidence="15" id="KW-1185">Reference proteome</keyword>
<keyword evidence="5 9" id="KW-0479">Metal-binding</keyword>
<evidence type="ECO:0000256" key="10">
    <source>
        <dbReference type="SAM" id="MobiDB-lite"/>
    </source>
</evidence>
<feature type="transmembrane region" description="Helical" evidence="11">
    <location>
        <begin position="393"/>
        <end position="418"/>
    </location>
</feature>
<dbReference type="PROSITE" id="PS51257">
    <property type="entry name" value="PROKAR_LIPOPROTEIN"/>
    <property type="match status" value="1"/>
</dbReference>
<feature type="compositionally biased region" description="Basic residues" evidence="10">
    <location>
        <begin position="630"/>
        <end position="640"/>
    </location>
</feature>
<evidence type="ECO:0000256" key="1">
    <source>
        <dbReference type="ARBA" id="ARBA00004141"/>
    </source>
</evidence>
<dbReference type="RefSeq" id="WP_343057291.1">
    <property type="nucleotide sequence ID" value="NZ_JACHHX010000016.1"/>
</dbReference>
<evidence type="ECO:0000256" key="11">
    <source>
        <dbReference type="SAM" id="Phobius"/>
    </source>
</evidence>
<dbReference type="Proteomes" id="UP000519004">
    <property type="component" value="Unassembled WGS sequence"/>
</dbReference>
<feature type="transmembrane region" description="Helical" evidence="11">
    <location>
        <begin position="465"/>
        <end position="482"/>
    </location>
</feature>
<dbReference type="PANTHER" id="PTHR31632">
    <property type="entry name" value="IRON TRANSPORTER FTH1"/>
    <property type="match status" value="1"/>
</dbReference>
<keyword evidence="3 9" id="KW-0349">Heme</keyword>
<keyword evidence="7 9" id="KW-0408">Iron</keyword>
<dbReference type="AlphaFoldDB" id="A0A7W7Y1G9"/>
<evidence type="ECO:0000259" key="13">
    <source>
        <dbReference type="PROSITE" id="PS51007"/>
    </source>
</evidence>
<feature type="transmembrane region" description="Helical" evidence="11">
    <location>
        <begin position="503"/>
        <end position="520"/>
    </location>
</feature>
<organism evidence="14 15">
    <name type="scientific">Rehaibacterium terrae</name>
    <dbReference type="NCBI Taxonomy" id="1341696"/>
    <lineage>
        <taxon>Bacteria</taxon>
        <taxon>Pseudomonadati</taxon>
        <taxon>Pseudomonadota</taxon>
        <taxon>Gammaproteobacteria</taxon>
        <taxon>Lysobacterales</taxon>
        <taxon>Lysobacteraceae</taxon>
        <taxon>Rehaibacterium</taxon>
    </lineage>
</organism>
<name>A0A7W7Y1G9_9GAMM</name>
<dbReference type="GO" id="GO:0020037">
    <property type="term" value="F:heme binding"/>
    <property type="evidence" value="ECO:0007669"/>
    <property type="project" value="InterPro"/>
</dbReference>
<feature type="transmembrane region" description="Helical" evidence="11">
    <location>
        <begin position="430"/>
        <end position="453"/>
    </location>
</feature>
<comment type="subcellular location">
    <subcellularLocation>
        <location evidence="1">Membrane</location>
        <topology evidence="1">Multi-pass membrane protein</topology>
    </subcellularLocation>
</comment>
<dbReference type="GO" id="GO:0015093">
    <property type="term" value="F:ferrous iron transmembrane transporter activity"/>
    <property type="evidence" value="ECO:0007669"/>
    <property type="project" value="TreeGrafter"/>
</dbReference>
<evidence type="ECO:0000256" key="8">
    <source>
        <dbReference type="ARBA" id="ARBA00023136"/>
    </source>
</evidence>
<dbReference type="GO" id="GO:0009055">
    <property type="term" value="F:electron transfer activity"/>
    <property type="evidence" value="ECO:0007669"/>
    <property type="project" value="InterPro"/>
</dbReference>
<feature type="domain" description="Cytochrome c" evidence="13">
    <location>
        <begin position="134"/>
        <end position="278"/>
    </location>
</feature>
<dbReference type="GO" id="GO:0046872">
    <property type="term" value="F:metal ion binding"/>
    <property type="evidence" value="ECO:0007669"/>
    <property type="project" value="UniProtKB-KW"/>
</dbReference>
<sequence length="659" mass="69727">MSPIAWRCVLSALLAVVGLASACSARAADPAAEARQAWQLLDYIAVDYPAAIQNGEVVDAGEYAEMQEFTASVSAKLAALPPGAGHAARLAKAKQLEGLVAERADAEQIARSAGALASELLTVYKIEAAPAAVPDLARGAALYAQQCTACHGATGRGDGPAAAGMDPPPIAFTDADRAKHRSPLSLYQVISQGLPGTAMMSYAHLSNDDRWALAYYTGGLAYDAAAREQGAAIWADDDQVRRVFPDLAALSGATEADLSKTLGADRARAIIAYLRGEPSAVAASSPVNSNASLALARQRLQQSVAAYRSGDRGQASALALSAYLDGVEPVEPQLGSRDRKLLRQIESAMATLRARIGEGAPTSAVEAQAAAVGQLLDRSETALADRRNSTTTAFLGSFTILLREGVEALLIVIGMIAFLRKAERRDVLPYVHAGWIGALLAGGVTWAIATYAVSISGAEREATEGLSALFAAIVLLSVGIWMHQKSMAGRWQQYLQEKMSAALTRRSATFLFVLSFVAVYREVFETILFYAAMWNEQDSSAILAGLGWAGLGPGRPGRHRIRAAATGNALADRPVLPLQLDPDRRPCRGACGQGRGGAAGSRLDQPGLGCRATDRVAGPLPDVAVDPRPARRRGDRRPRLRRQCAWRKGCAFRARAPER</sequence>
<evidence type="ECO:0000256" key="5">
    <source>
        <dbReference type="ARBA" id="ARBA00022723"/>
    </source>
</evidence>
<comment type="similarity">
    <text evidence="2">Belongs to the oxidase-dependent Fe transporter (OFeT) (TC 9.A.10.1) family.</text>
</comment>
<keyword evidence="6 11" id="KW-1133">Transmembrane helix</keyword>
<gene>
    <name evidence="14" type="ORF">HNQ58_002181</name>
</gene>
<dbReference type="PROSITE" id="PS51007">
    <property type="entry name" value="CYTC"/>
    <property type="match status" value="1"/>
</dbReference>
<evidence type="ECO:0000313" key="15">
    <source>
        <dbReference type="Proteomes" id="UP000519004"/>
    </source>
</evidence>
<dbReference type="GO" id="GO:0033573">
    <property type="term" value="C:high-affinity iron permease complex"/>
    <property type="evidence" value="ECO:0007669"/>
    <property type="project" value="InterPro"/>
</dbReference>
<evidence type="ECO:0000313" key="14">
    <source>
        <dbReference type="EMBL" id="MBB5016270.1"/>
    </source>
</evidence>
<dbReference type="InterPro" id="IPR009056">
    <property type="entry name" value="Cyt_c-like_dom"/>
</dbReference>
<accession>A0A7W7Y1G9</accession>
<dbReference type="InterPro" id="IPR004923">
    <property type="entry name" value="FTR1/Fip1/EfeU"/>
</dbReference>
<proteinExistence type="inferred from homology"/>
<feature type="chain" id="PRO_5030955072" evidence="12">
    <location>
        <begin position="28"/>
        <end position="659"/>
    </location>
</feature>
<evidence type="ECO:0000256" key="3">
    <source>
        <dbReference type="ARBA" id="ARBA00022617"/>
    </source>
</evidence>
<evidence type="ECO:0000256" key="2">
    <source>
        <dbReference type="ARBA" id="ARBA00008333"/>
    </source>
</evidence>
<reference evidence="14 15" key="1">
    <citation type="submission" date="2020-08" db="EMBL/GenBank/DDBJ databases">
        <title>Genomic Encyclopedia of Type Strains, Phase IV (KMG-IV): sequencing the most valuable type-strain genomes for metagenomic binning, comparative biology and taxonomic classification.</title>
        <authorList>
            <person name="Goeker M."/>
        </authorList>
    </citation>
    <scope>NUCLEOTIDE SEQUENCE [LARGE SCALE GENOMIC DNA]</scope>
    <source>
        <strain evidence="14 15">DSM 25897</strain>
    </source>
</reference>
<evidence type="ECO:0000256" key="12">
    <source>
        <dbReference type="SAM" id="SignalP"/>
    </source>
</evidence>
<keyword evidence="8 11" id="KW-0472">Membrane</keyword>
<evidence type="ECO:0000256" key="7">
    <source>
        <dbReference type="ARBA" id="ARBA00023004"/>
    </source>
</evidence>
<protein>
    <submittedName>
        <fullName evidence="14">High-affinity iron transporter</fullName>
    </submittedName>
</protein>
<dbReference type="EMBL" id="JACHHX010000016">
    <property type="protein sequence ID" value="MBB5016270.1"/>
    <property type="molecule type" value="Genomic_DNA"/>
</dbReference>
<dbReference type="PANTHER" id="PTHR31632:SF2">
    <property type="entry name" value="PLASMA MEMBRANE IRON PERMEASE"/>
    <property type="match status" value="1"/>
</dbReference>
<keyword evidence="4 11" id="KW-0812">Transmembrane</keyword>
<dbReference type="Pfam" id="PF03239">
    <property type="entry name" value="FTR1"/>
    <property type="match status" value="1"/>
</dbReference>
<feature type="region of interest" description="Disordered" evidence="10">
    <location>
        <begin position="618"/>
        <end position="640"/>
    </location>
</feature>
<dbReference type="Gene3D" id="1.10.760.10">
    <property type="entry name" value="Cytochrome c-like domain"/>
    <property type="match status" value="1"/>
</dbReference>
<comment type="caution">
    <text evidence="14">The sequence shown here is derived from an EMBL/GenBank/DDBJ whole genome shotgun (WGS) entry which is preliminary data.</text>
</comment>
<dbReference type="SUPFAM" id="SSF46626">
    <property type="entry name" value="Cytochrome c"/>
    <property type="match status" value="1"/>
</dbReference>
<evidence type="ECO:0000256" key="6">
    <source>
        <dbReference type="ARBA" id="ARBA00022989"/>
    </source>
</evidence>
<feature type="signal peptide" evidence="12">
    <location>
        <begin position="1"/>
        <end position="27"/>
    </location>
</feature>
<evidence type="ECO:0000256" key="4">
    <source>
        <dbReference type="ARBA" id="ARBA00022692"/>
    </source>
</evidence>
<evidence type="ECO:0000256" key="9">
    <source>
        <dbReference type="PROSITE-ProRule" id="PRU00433"/>
    </source>
</evidence>
<dbReference type="Pfam" id="PF00034">
    <property type="entry name" value="Cytochrom_C"/>
    <property type="match status" value="1"/>
</dbReference>